<feature type="chain" id="PRO_5033041223" description="Glycine-rich protein" evidence="2">
    <location>
        <begin position="25"/>
        <end position="67"/>
    </location>
</feature>
<protein>
    <recommendedName>
        <fullName evidence="5">Glycine-rich protein</fullName>
    </recommendedName>
</protein>
<feature type="signal peptide" evidence="2">
    <location>
        <begin position="1"/>
        <end position="24"/>
    </location>
</feature>
<dbReference type="OrthoDB" id="1681778at2759"/>
<dbReference type="Proteomes" id="UP000626092">
    <property type="component" value="Unassembled WGS sequence"/>
</dbReference>
<organism evidence="3 4">
    <name type="scientific">Rhododendron simsii</name>
    <name type="common">Sims's rhododendron</name>
    <dbReference type="NCBI Taxonomy" id="118357"/>
    <lineage>
        <taxon>Eukaryota</taxon>
        <taxon>Viridiplantae</taxon>
        <taxon>Streptophyta</taxon>
        <taxon>Embryophyta</taxon>
        <taxon>Tracheophyta</taxon>
        <taxon>Spermatophyta</taxon>
        <taxon>Magnoliopsida</taxon>
        <taxon>eudicotyledons</taxon>
        <taxon>Gunneridae</taxon>
        <taxon>Pentapetalae</taxon>
        <taxon>asterids</taxon>
        <taxon>Ericales</taxon>
        <taxon>Ericaceae</taxon>
        <taxon>Ericoideae</taxon>
        <taxon>Rhodoreae</taxon>
        <taxon>Rhododendron</taxon>
    </lineage>
</organism>
<proteinExistence type="predicted"/>
<name>A0A834LVJ4_RHOSS</name>
<gene>
    <name evidence="3" type="ORF">RHSIM_Rhsim02G0248600</name>
</gene>
<sequence>MGQWIKAFVYALLLIFMFTAMVEGLRYPVDPVNKLNEKNMRELIMGEAMSDYEKPGPNRGHDPGKGP</sequence>
<evidence type="ECO:0000256" key="1">
    <source>
        <dbReference type="SAM" id="MobiDB-lite"/>
    </source>
</evidence>
<evidence type="ECO:0000313" key="4">
    <source>
        <dbReference type="Proteomes" id="UP000626092"/>
    </source>
</evidence>
<evidence type="ECO:0000256" key="2">
    <source>
        <dbReference type="SAM" id="SignalP"/>
    </source>
</evidence>
<reference evidence="3" key="1">
    <citation type="submission" date="2019-11" db="EMBL/GenBank/DDBJ databases">
        <authorList>
            <person name="Liu Y."/>
            <person name="Hou J."/>
            <person name="Li T.-Q."/>
            <person name="Guan C.-H."/>
            <person name="Wu X."/>
            <person name="Wu H.-Z."/>
            <person name="Ling F."/>
            <person name="Zhang R."/>
            <person name="Shi X.-G."/>
            <person name="Ren J.-P."/>
            <person name="Chen E.-F."/>
            <person name="Sun J.-M."/>
        </authorList>
    </citation>
    <scope>NUCLEOTIDE SEQUENCE</scope>
    <source>
        <strain evidence="3">Adult_tree_wgs_1</strain>
        <tissue evidence="3">Leaves</tissue>
    </source>
</reference>
<feature type="compositionally biased region" description="Basic and acidic residues" evidence="1">
    <location>
        <begin position="51"/>
        <end position="67"/>
    </location>
</feature>
<dbReference type="AlphaFoldDB" id="A0A834LVJ4"/>
<keyword evidence="4" id="KW-1185">Reference proteome</keyword>
<feature type="region of interest" description="Disordered" evidence="1">
    <location>
        <begin position="48"/>
        <end position="67"/>
    </location>
</feature>
<accession>A0A834LVJ4</accession>
<evidence type="ECO:0000313" key="3">
    <source>
        <dbReference type="EMBL" id="KAF7149714.1"/>
    </source>
</evidence>
<comment type="caution">
    <text evidence="3">The sequence shown here is derived from an EMBL/GenBank/DDBJ whole genome shotgun (WGS) entry which is preliminary data.</text>
</comment>
<keyword evidence="2" id="KW-0732">Signal</keyword>
<evidence type="ECO:0008006" key="5">
    <source>
        <dbReference type="Google" id="ProtNLM"/>
    </source>
</evidence>
<dbReference type="EMBL" id="WJXA01000002">
    <property type="protein sequence ID" value="KAF7149714.1"/>
    <property type="molecule type" value="Genomic_DNA"/>
</dbReference>